<comment type="caution">
    <text evidence="2">The sequence shown here is derived from an EMBL/GenBank/DDBJ whole genome shotgun (WGS) entry which is preliminary data.</text>
</comment>
<evidence type="ECO:0000313" key="2">
    <source>
        <dbReference type="EMBL" id="KAH8978767.1"/>
    </source>
</evidence>
<dbReference type="Proteomes" id="UP001201163">
    <property type="component" value="Unassembled WGS sequence"/>
</dbReference>
<name>A0AAD4L3I1_9AGAM</name>
<dbReference type="AlphaFoldDB" id="A0AAD4L3I1"/>
<evidence type="ECO:0000313" key="3">
    <source>
        <dbReference type="Proteomes" id="UP001201163"/>
    </source>
</evidence>
<feature type="region of interest" description="Disordered" evidence="1">
    <location>
        <begin position="602"/>
        <end position="624"/>
    </location>
</feature>
<sequence length="1120" mass="126528">MNTPSMRHPPVHAFHAPSMSHISSRVSPPQSVLRPQMNPFRPSQKCHTRTAPRRLFSARGIITKANGIIRRLFSKAKREPPPEDVFEGREKELENSSSILCEEPNIQWDQRERGLTIEALPNEVLLEVFDCHRLLTLDSASSGLWEWHRLAHVCQKWRAIVFASPHRLDLRLVYTYAKPVRESVDCWPALPIVIWYPTERLVPEDEGNVVAALRYPDRICEINLTVTRSLLAKSFVLLRAPFPALERLRLRSQDTMRSLILPTAFLGGAAPRLHDIHLDSTAFPMLPQVLLSAHELVSLRLDDIPNSGYISPEFFATGLSVTTQLEYLKISFLSPILQRNTASSTRSHAVLPALTDFQFRGDVDYLENLATKIDAPALERFTVTLFEQSSFNIPQLSKFIGRTRTLRSPHQTSIELSEAEIVVTHDFRLSSPSPSSGKFKLQVLYEEEDLQIATLVHISRQLSASLASPERLDVVASYDLFVWRDLGEADAVQWLEFLRLFPGVRRLEVSSTLASIVASAFEQVTRTSDILPSLSELHMGGSQASTSSSIEGFAAVRERSGRPVSVHYQSASTTKLTDELPQVCAGIDRSVSPPCFTEPVLSIGHPSSGPPSLPNDSSAETTSHDLHNGLKVENITRILCEKLEEAQAQGKSDRHVVTINSLPDDVLLEMFDSYRKGHDPGWSTFTVAWGWQRLVHVCQRWRQLVFESPRRLDVQILCTHGIPVRTNLDFWPPFLIAIHYNYNRLSVDDEDSLFAALEHPDRVSQVDLCLTGPLLEEVATEMEVPFQALTRLTLQLEDEAPPAFPNGFLGGSAPCLQYLHLECILFPALPTLLFTTTDLVNLSLHDIPPDDYISPEAMVACLAALSRLESLLIKFQSETSRPDQIHPPPATRTVVPSLLSFVFEGCGKYLEDLLARIDSPQLHHINIYYFDQLPEVHVVQLFKFLDRSEDSYLTLIRHADVAFLHEWISFKMHPFPESHPDRNGVNALIYCQGIERQVSQMIQVFSQRSTMLSHVVHFKLSRYRTGAMRHQWVHLLHLFSAARTLHVVQEFARRFARVLESITREMVAEVLPVLDLIYLEGQPVSALEGFLAARQLSGHPITIVDTEAKFHERVKSYVTE</sequence>
<dbReference type="SUPFAM" id="SSF52047">
    <property type="entry name" value="RNI-like"/>
    <property type="match status" value="1"/>
</dbReference>
<feature type="region of interest" description="Disordered" evidence="1">
    <location>
        <begin position="1"/>
        <end position="48"/>
    </location>
</feature>
<organism evidence="2 3">
    <name type="scientific">Lactarius akahatsu</name>
    <dbReference type="NCBI Taxonomy" id="416441"/>
    <lineage>
        <taxon>Eukaryota</taxon>
        <taxon>Fungi</taxon>
        <taxon>Dikarya</taxon>
        <taxon>Basidiomycota</taxon>
        <taxon>Agaricomycotina</taxon>
        <taxon>Agaricomycetes</taxon>
        <taxon>Russulales</taxon>
        <taxon>Russulaceae</taxon>
        <taxon>Lactarius</taxon>
    </lineage>
</organism>
<dbReference type="Gene3D" id="1.20.1280.50">
    <property type="match status" value="1"/>
</dbReference>
<evidence type="ECO:0000256" key="1">
    <source>
        <dbReference type="SAM" id="MobiDB-lite"/>
    </source>
</evidence>
<protein>
    <recommendedName>
        <fullName evidence="4">F-box domain-containing protein</fullName>
    </recommendedName>
</protein>
<feature type="compositionally biased region" description="Polar residues" evidence="1">
    <location>
        <begin position="20"/>
        <end position="30"/>
    </location>
</feature>
<evidence type="ECO:0008006" key="4">
    <source>
        <dbReference type="Google" id="ProtNLM"/>
    </source>
</evidence>
<reference evidence="2" key="1">
    <citation type="submission" date="2022-01" db="EMBL/GenBank/DDBJ databases">
        <title>Comparative genomics reveals a dynamic genome evolution in the ectomycorrhizal milk-cap (Lactarius) mushrooms.</title>
        <authorList>
            <consortium name="DOE Joint Genome Institute"/>
            <person name="Lebreton A."/>
            <person name="Tang N."/>
            <person name="Kuo A."/>
            <person name="LaButti K."/>
            <person name="Drula E."/>
            <person name="Barry K."/>
            <person name="Clum A."/>
            <person name="Lipzen A."/>
            <person name="Mousain D."/>
            <person name="Ng V."/>
            <person name="Wang R."/>
            <person name="Wang X."/>
            <person name="Dai Y."/>
            <person name="Henrissat B."/>
            <person name="Grigoriev I.V."/>
            <person name="Guerin-Laguette A."/>
            <person name="Yu F."/>
            <person name="Martin F.M."/>
        </authorList>
    </citation>
    <scope>NUCLEOTIDE SEQUENCE</scope>
    <source>
        <strain evidence="2">QP</strain>
    </source>
</reference>
<accession>A0AAD4L3I1</accession>
<gene>
    <name evidence="2" type="ORF">EDB92DRAFT_2119066</name>
</gene>
<proteinExistence type="predicted"/>
<dbReference type="EMBL" id="JAKELL010000205">
    <property type="protein sequence ID" value="KAH8978767.1"/>
    <property type="molecule type" value="Genomic_DNA"/>
</dbReference>
<keyword evidence="3" id="KW-1185">Reference proteome</keyword>